<feature type="transmembrane region" description="Helical" evidence="1">
    <location>
        <begin position="186"/>
        <end position="208"/>
    </location>
</feature>
<reference evidence="2 3" key="2">
    <citation type="submission" date="2018-06" db="EMBL/GenBank/DDBJ databases">
        <title>Metagenomic assembly of (sub)arctic Cyanobacteria and their associated microbiome from non-axenic cultures.</title>
        <authorList>
            <person name="Baurain D."/>
        </authorList>
    </citation>
    <scope>NUCLEOTIDE SEQUENCE [LARGE SCALE GENOMIC DNA]</scope>
    <source>
        <strain evidence="2">ULC027bin1</strain>
    </source>
</reference>
<dbReference type="AlphaFoldDB" id="A0A2W4YVR3"/>
<organism evidence="2 3">
    <name type="scientific">Phormidesmis priestleyi</name>
    <dbReference type="NCBI Taxonomy" id="268141"/>
    <lineage>
        <taxon>Bacteria</taxon>
        <taxon>Bacillati</taxon>
        <taxon>Cyanobacteriota</taxon>
        <taxon>Cyanophyceae</taxon>
        <taxon>Leptolyngbyales</taxon>
        <taxon>Leptolyngbyaceae</taxon>
        <taxon>Phormidesmis</taxon>
    </lineage>
</organism>
<feature type="transmembrane region" description="Helical" evidence="1">
    <location>
        <begin position="145"/>
        <end position="166"/>
    </location>
</feature>
<proteinExistence type="predicted"/>
<feature type="transmembrane region" description="Helical" evidence="1">
    <location>
        <begin position="103"/>
        <end position="124"/>
    </location>
</feature>
<dbReference type="EMBL" id="QBMP01000292">
    <property type="protein sequence ID" value="PZO46898.1"/>
    <property type="molecule type" value="Genomic_DNA"/>
</dbReference>
<name>A0A2W4YVR3_9CYAN</name>
<sequence>MRLYFYCLAAVCSALIGWNLGQFVLDDLGWLVTLPEVVLFPYVAVSLAVGIVTNEVLISNPTRPKINFRILKSCLLIAVALGLGIGLLAGGLVQFLFIPSLAIPSFIIRVSGWIIIGIAVGLAEGFTWRRRSIEAGNPKRSRRRIFASVTSAVFASAIAALLFELLRLGIGTLPLAFRNLEDPLGFSLLGLLLGIAFSVTSSPSYMAALRAGSGFEFRQIEPDAIDTVGIETSALSFPYVSQSSQLQFVGGQENNRVEEGMSIQLPARGKIRIGSATRKEPDIYLPGVALHVADLEIHPRHAVLDPNQTAFETIEVNGIPLRSRRPVMLKHNSLLTFHALNQSDPYAKKLYRLVYYNRFLDPQA</sequence>
<gene>
    <name evidence="2" type="ORF">DCF15_19700</name>
</gene>
<feature type="transmembrane region" description="Helical" evidence="1">
    <location>
        <begin position="70"/>
        <end position="97"/>
    </location>
</feature>
<keyword evidence="1" id="KW-0812">Transmembrane</keyword>
<keyword evidence="1" id="KW-0472">Membrane</keyword>
<evidence type="ECO:0000313" key="2">
    <source>
        <dbReference type="EMBL" id="PZO46898.1"/>
    </source>
</evidence>
<evidence type="ECO:0000256" key="1">
    <source>
        <dbReference type="SAM" id="Phobius"/>
    </source>
</evidence>
<dbReference type="Proteomes" id="UP000249794">
    <property type="component" value="Unassembled WGS sequence"/>
</dbReference>
<evidence type="ECO:0008006" key="4">
    <source>
        <dbReference type="Google" id="ProtNLM"/>
    </source>
</evidence>
<reference evidence="3" key="1">
    <citation type="submission" date="2018-04" db="EMBL/GenBank/DDBJ databases">
        <authorList>
            <person name="Cornet L."/>
        </authorList>
    </citation>
    <scope>NUCLEOTIDE SEQUENCE [LARGE SCALE GENOMIC DNA]</scope>
</reference>
<feature type="transmembrane region" description="Helical" evidence="1">
    <location>
        <begin position="37"/>
        <end position="58"/>
    </location>
</feature>
<keyword evidence="1" id="KW-1133">Transmembrane helix</keyword>
<protein>
    <recommendedName>
        <fullName evidence="4">FHA domain-containing protein</fullName>
    </recommendedName>
</protein>
<comment type="caution">
    <text evidence="2">The sequence shown here is derived from an EMBL/GenBank/DDBJ whole genome shotgun (WGS) entry which is preliminary data.</text>
</comment>
<accession>A0A2W4YVR3</accession>
<evidence type="ECO:0000313" key="3">
    <source>
        <dbReference type="Proteomes" id="UP000249794"/>
    </source>
</evidence>